<organism evidence="1 2">
    <name type="scientific">Paspalum notatum var. saurae</name>
    <dbReference type="NCBI Taxonomy" id="547442"/>
    <lineage>
        <taxon>Eukaryota</taxon>
        <taxon>Viridiplantae</taxon>
        <taxon>Streptophyta</taxon>
        <taxon>Embryophyta</taxon>
        <taxon>Tracheophyta</taxon>
        <taxon>Spermatophyta</taxon>
        <taxon>Magnoliopsida</taxon>
        <taxon>Liliopsida</taxon>
        <taxon>Poales</taxon>
        <taxon>Poaceae</taxon>
        <taxon>PACMAD clade</taxon>
        <taxon>Panicoideae</taxon>
        <taxon>Andropogonodae</taxon>
        <taxon>Paspaleae</taxon>
        <taxon>Paspalinae</taxon>
        <taxon>Paspalum</taxon>
    </lineage>
</organism>
<accession>A0AAQ3PIJ6</accession>
<keyword evidence="2" id="KW-1185">Reference proteome</keyword>
<evidence type="ECO:0000313" key="2">
    <source>
        <dbReference type="Proteomes" id="UP001341281"/>
    </source>
</evidence>
<dbReference type="AlphaFoldDB" id="A0AAQ3PIJ6"/>
<dbReference type="Proteomes" id="UP001341281">
    <property type="component" value="Chromosome 01"/>
</dbReference>
<evidence type="ECO:0000313" key="1">
    <source>
        <dbReference type="EMBL" id="WVZ50480.1"/>
    </source>
</evidence>
<name>A0AAQ3PIJ6_PASNO</name>
<protein>
    <submittedName>
        <fullName evidence="1">Uncharacterized protein</fullName>
    </submittedName>
</protein>
<reference evidence="1 2" key="1">
    <citation type="submission" date="2024-02" db="EMBL/GenBank/DDBJ databases">
        <title>High-quality chromosome-scale genome assembly of Pensacola bahiagrass (Paspalum notatum Flugge var. saurae).</title>
        <authorList>
            <person name="Vega J.M."/>
            <person name="Podio M."/>
            <person name="Orjuela J."/>
            <person name="Siena L.A."/>
            <person name="Pessino S.C."/>
            <person name="Combes M.C."/>
            <person name="Mariac C."/>
            <person name="Albertini E."/>
            <person name="Pupilli F."/>
            <person name="Ortiz J.P.A."/>
            <person name="Leblanc O."/>
        </authorList>
    </citation>
    <scope>NUCLEOTIDE SEQUENCE [LARGE SCALE GENOMIC DNA]</scope>
    <source>
        <strain evidence="1">R1</strain>
        <tissue evidence="1">Leaf</tissue>
    </source>
</reference>
<sequence length="74" mass="8334">MPQVDSRVAGLYLHNHRHGTVVLLPVILCSQQRRFDRGFTTDGRWLLSCSYNGESAISAPMTMQIPLGQLLIYC</sequence>
<proteinExistence type="predicted"/>
<gene>
    <name evidence="1" type="ORF">U9M48_001726</name>
</gene>
<dbReference type="EMBL" id="CP144745">
    <property type="protein sequence ID" value="WVZ50480.1"/>
    <property type="molecule type" value="Genomic_DNA"/>
</dbReference>